<organism evidence="1 2">
    <name type="scientific">Coccidioides immitis RMSCC 3703</name>
    <dbReference type="NCBI Taxonomy" id="454286"/>
    <lineage>
        <taxon>Eukaryota</taxon>
        <taxon>Fungi</taxon>
        <taxon>Dikarya</taxon>
        <taxon>Ascomycota</taxon>
        <taxon>Pezizomycotina</taxon>
        <taxon>Eurotiomycetes</taxon>
        <taxon>Eurotiomycetidae</taxon>
        <taxon>Onygenales</taxon>
        <taxon>Onygenaceae</taxon>
        <taxon>Coccidioides</taxon>
    </lineage>
</organism>
<reference evidence="2" key="1">
    <citation type="journal article" date="2010" name="Genome Res.">
        <title>Population genomic sequencing of Coccidioides fungi reveals recent hybridization and transposon control.</title>
        <authorList>
            <person name="Neafsey D.E."/>
            <person name="Barker B.M."/>
            <person name="Sharpton T.J."/>
            <person name="Stajich J.E."/>
            <person name="Park D.J."/>
            <person name="Whiston E."/>
            <person name="Hung C.-Y."/>
            <person name="McMahan C."/>
            <person name="White J."/>
            <person name="Sykes S."/>
            <person name="Heiman D."/>
            <person name="Young S."/>
            <person name="Zeng Q."/>
            <person name="Abouelleil A."/>
            <person name="Aftuck L."/>
            <person name="Bessette D."/>
            <person name="Brown A."/>
            <person name="FitzGerald M."/>
            <person name="Lui A."/>
            <person name="Macdonald J.P."/>
            <person name="Priest M."/>
            <person name="Orbach M.J."/>
            <person name="Galgiani J.N."/>
            <person name="Kirkland T.N."/>
            <person name="Cole G.T."/>
            <person name="Birren B.W."/>
            <person name="Henn M.R."/>
            <person name="Taylor J.W."/>
            <person name="Rounsley S.D."/>
        </authorList>
    </citation>
    <scope>NUCLEOTIDE SEQUENCE [LARGE SCALE GENOMIC DNA]</scope>
    <source>
        <strain evidence="2">RMSCC 3703</strain>
    </source>
</reference>
<gene>
    <name evidence="1" type="ORF">CISG_00791</name>
</gene>
<dbReference type="Proteomes" id="UP000054559">
    <property type="component" value="Unassembled WGS sequence"/>
</dbReference>
<dbReference type="AlphaFoldDB" id="A0A0J8QQS5"/>
<sequence length="188" mass="21233">MSQSQIPCQLITSGKKEPLTLLSPSETAVNLRCRVNRVELFCKNKTRNPTLRADLQKHSLSLFMNSPTCSIFQTVVNPFLSQPAIALENLGIRVRNCFLAVICDGHPGLLPRNLALTNCWDQNKLTLLRSRAPWCWISHRDVFPHKYSVSGTNMLRHKYVAAQICCVTFDTTMVLVAQRSEAFSRTIT</sequence>
<dbReference type="EMBL" id="DS268119">
    <property type="protein sequence ID" value="KMU74861.1"/>
    <property type="molecule type" value="Genomic_DNA"/>
</dbReference>
<accession>A0A0J8QQS5</accession>
<evidence type="ECO:0000313" key="1">
    <source>
        <dbReference type="EMBL" id="KMU74861.1"/>
    </source>
</evidence>
<evidence type="ECO:0000313" key="2">
    <source>
        <dbReference type="Proteomes" id="UP000054559"/>
    </source>
</evidence>
<protein>
    <submittedName>
        <fullName evidence="1">Uncharacterized protein</fullName>
    </submittedName>
</protein>
<name>A0A0J8QQS5_COCIT</name>
<proteinExistence type="predicted"/>